<comment type="similarity">
    <text evidence="1">Belongs to the RecJ family.</text>
</comment>
<evidence type="ECO:0000313" key="9">
    <source>
        <dbReference type="EMBL" id="AOU98139.1"/>
    </source>
</evidence>
<keyword evidence="4" id="KW-0378">Hydrolase</keyword>
<evidence type="ECO:0000256" key="3">
    <source>
        <dbReference type="ARBA" id="ARBA00022722"/>
    </source>
</evidence>
<dbReference type="Proteomes" id="UP000095401">
    <property type="component" value="Chromosome"/>
</dbReference>
<dbReference type="KEGG" id="aprs:BI364_09375"/>
<dbReference type="GO" id="GO:0006281">
    <property type="term" value="P:DNA repair"/>
    <property type="evidence" value="ECO:0007669"/>
    <property type="project" value="InterPro"/>
</dbReference>
<evidence type="ECO:0000313" key="10">
    <source>
        <dbReference type="Proteomes" id="UP000095401"/>
    </source>
</evidence>
<protein>
    <recommendedName>
        <fullName evidence="2">Single-stranded-DNA-specific exonuclease RecJ</fullName>
    </recommendedName>
</protein>
<feature type="domain" description="DHHA1" evidence="7">
    <location>
        <begin position="360"/>
        <end position="454"/>
    </location>
</feature>
<dbReference type="PANTHER" id="PTHR30255">
    <property type="entry name" value="SINGLE-STRANDED-DNA-SPECIFIC EXONUCLEASE RECJ"/>
    <property type="match status" value="1"/>
</dbReference>
<reference evidence="10" key="1">
    <citation type="submission" date="2016-09" db="EMBL/GenBank/DDBJ databases">
        <title>Acidihalobacter prosperus F5.</title>
        <authorList>
            <person name="Khaleque H.N."/>
            <person name="Ramsay J.P."/>
            <person name="Kaksonen A.H."/>
            <person name="Boxall N.J."/>
            <person name="Watkin E.L.J."/>
        </authorList>
    </citation>
    <scope>NUCLEOTIDE SEQUENCE [LARGE SCALE GENOMIC DNA]</scope>
    <source>
        <strain evidence="10">F5</strain>
    </source>
</reference>
<keyword evidence="10" id="KW-1185">Reference proteome</keyword>
<keyword evidence="3" id="KW-0540">Nuclease</keyword>
<evidence type="ECO:0000256" key="1">
    <source>
        <dbReference type="ARBA" id="ARBA00005915"/>
    </source>
</evidence>
<dbReference type="EMBL" id="CP017415">
    <property type="protein sequence ID" value="AOU98139.1"/>
    <property type="molecule type" value="Genomic_DNA"/>
</dbReference>
<dbReference type="InterPro" id="IPR038763">
    <property type="entry name" value="DHH_sf"/>
</dbReference>
<dbReference type="Gene3D" id="3.10.310.30">
    <property type="match status" value="1"/>
</dbReference>
<dbReference type="InterPro" id="IPR041122">
    <property type="entry name" value="RecJ_OB"/>
</dbReference>
<feature type="domain" description="RecJ OB" evidence="8">
    <location>
        <begin position="470"/>
        <end position="574"/>
    </location>
</feature>
<dbReference type="InterPro" id="IPR004610">
    <property type="entry name" value="RecJ"/>
</dbReference>
<dbReference type="InterPro" id="IPR003156">
    <property type="entry name" value="DHHA1_dom"/>
</dbReference>
<dbReference type="NCBIfam" id="TIGR00644">
    <property type="entry name" value="recJ"/>
    <property type="match status" value="1"/>
</dbReference>
<dbReference type="PANTHER" id="PTHR30255:SF2">
    <property type="entry name" value="SINGLE-STRANDED-DNA-SPECIFIC EXONUCLEASE RECJ"/>
    <property type="match status" value="1"/>
</dbReference>
<dbReference type="RefSeq" id="WP_070078515.1">
    <property type="nucleotide sequence ID" value="NZ_CP017415.1"/>
</dbReference>
<dbReference type="Pfam" id="PF02272">
    <property type="entry name" value="DHHA1"/>
    <property type="match status" value="1"/>
</dbReference>
<dbReference type="InterPro" id="IPR001667">
    <property type="entry name" value="DDH_dom"/>
</dbReference>
<proteinExistence type="inferred from homology"/>
<evidence type="ECO:0000256" key="5">
    <source>
        <dbReference type="ARBA" id="ARBA00022839"/>
    </source>
</evidence>
<sequence length="590" mass="63771">MRTPPTLRRRQPARIEDLPGDLHSILRRIYANRGVVRSDTLELGLAGIADYRLFKDIERAVNLLETALTEQWRILIVGDYDADGATSTAVAIRALGAMGARHLDYLVPNRFEQGYGLTPALVASALPLQPQLIVTVDNGVAAHDGVRAAQAAGIKVLVTDHHLQGDSLPPAEAIINPNQVGDPFPSKALAGVGVIFYLMSALRARLRDVSWFGDALPEPRLGDLLDLVALGTVADVATLDRNNRILVEQGLRRIRAGRACPGILALLRVAGREATQVAAMDMGFFVGPRLNAAGRMDDMSIGIECLLTNDPERANALAAQLDALNRDRRAIEQGVREEAVAAVESAIARWDGRNLPAGICLYEADWHEGVLGLVAGRVKDRFHRPTVVLAPGSDGFLKGSARSVPGVHVRDVLATMDAEQPGLLVRFGGHAMAAGLTLDATRLDEFTERFAATVTRHADAEALQPVLWSDGELMPGEFDLRAAEALRAGGPWGQGFPEPLFDGLFAVASAREVGQRHLRLQLRDPRDGQLHEAIAFNYADHGMPFDGGAGTVRFAFRLGINDYRGVCKPQLVIEGYDLAVDERDETSVNS</sequence>
<evidence type="ECO:0000259" key="8">
    <source>
        <dbReference type="Pfam" id="PF17768"/>
    </source>
</evidence>
<evidence type="ECO:0000259" key="7">
    <source>
        <dbReference type="Pfam" id="PF02272"/>
    </source>
</evidence>
<evidence type="ECO:0000256" key="2">
    <source>
        <dbReference type="ARBA" id="ARBA00019841"/>
    </source>
</evidence>
<gene>
    <name evidence="9" type="ORF">BI364_09375</name>
</gene>
<feature type="domain" description="DDH" evidence="6">
    <location>
        <begin position="73"/>
        <end position="232"/>
    </location>
</feature>
<dbReference type="InterPro" id="IPR051673">
    <property type="entry name" value="SSDNA_exonuclease_RecJ"/>
</dbReference>
<dbReference type="AlphaFoldDB" id="A0A1D8INU7"/>
<dbReference type="GO" id="GO:0003676">
    <property type="term" value="F:nucleic acid binding"/>
    <property type="evidence" value="ECO:0007669"/>
    <property type="project" value="InterPro"/>
</dbReference>
<dbReference type="SUPFAM" id="SSF64182">
    <property type="entry name" value="DHH phosphoesterases"/>
    <property type="match status" value="1"/>
</dbReference>
<name>A0A1D8INU7_9GAMM</name>
<dbReference type="GO" id="GO:0008409">
    <property type="term" value="F:5'-3' exonuclease activity"/>
    <property type="evidence" value="ECO:0007669"/>
    <property type="project" value="InterPro"/>
</dbReference>
<dbReference type="Pfam" id="PF01368">
    <property type="entry name" value="DHH"/>
    <property type="match status" value="1"/>
</dbReference>
<organism evidence="9 10">
    <name type="scientific">Acidihalobacter yilgarnensis</name>
    <dbReference type="NCBI Taxonomy" id="2819280"/>
    <lineage>
        <taxon>Bacteria</taxon>
        <taxon>Pseudomonadati</taxon>
        <taxon>Pseudomonadota</taxon>
        <taxon>Gammaproteobacteria</taxon>
        <taxon>Chromatiales</taxon>
        <taxon>Ectothiorhodospiraceae</taxon>
        <taxon>Acidihalobacter</taxon>
    </lineage>
</organism>
<evidence type="ECO:0000256" key="4">
    <source>
        <dbReference type="ARBA" id="ARBA00022801"/>
    </source>
</evidence>
<dbReference type="Gene3D" id="3.90.1640.30">
    <property type="match status" value="1"/>
</dbReference>
<evidence type="ECO:0000259" key="6">
    <source>
        <dbReference type="Pfam" id="PF01368"/>
    </source>
</evidence>
<dbReference type="GO" id="GO:0006310">
    <property type="term" value="P:DNA recombination"/>
    <property type="evidence" value="ECO:0007669"/>
    <property type="project" value="InterPro"/>
</dbReference>
<dbReference type="Pfam" id="PF17768">
    <property type="entry name" value="RecJ_OB"/>
    <property type="match status" value="1"/>
</dbReference>
<dbReference type="FunFam" id="3.90.1640.30:FF:000001">
    <property type="entry name" value="Single-stranded-DNA-specific exonuclease RecJ"/>
    <property type="match status" value="1"/>
</dbReference>
<keyword evidence="5 9" id="KW-0269">Exonuclease</keyword>
<accession>A0A1D8INU7</accession>